<dbReference type="Proteomes" id="UP000290407">
    <property type="component" value="Unassembled WGS sequence"/>
</dbReference>
<gene>
    <name evidence="1" type="ORF">EQG79_09435</name>
</gene>
<dbReference type="RefSeq" id="WP_129601311.1">
    <property type="nucleotide sequence ID" value="NZ_SBLB01000002.1"/>
</dbReference>
<protein>
    <submittedName>
        <fullName evidence="1">Uncharacterized protein</fullName>
    </submittedName>
</protein>
<reference evidence="1 2" key="1">
    <citation type="submission" date="2019-01" db="EMBL/GenBank/DDBJ databases">
        <title>Spirosoma flava sp. nov., a propanil-degrading bacterium isolated from herbicide-contaminated soil.</title>
        <authorList>
            <person name="Zhang L."/>
            <person name="Jiang J.-D."/>
        </authorList>
    </citation>
    <scope>NUCLEOTIDE SEQUENCE [LARGE SCALE GENOMIC DNA]</scope>
    <source>
        <strain evidence="1 2">TY50</strain>
    </source>
</reference>
<comment type="caution">
    <text evidence="1">The sequence shown here is derived from an EMBL/GenBank/DDBJ whole genome shotgun (WGS) entry which is preliminary data.</text>
</comment>
<sequence>MKHLPYSITTAMGQKYRTSHGLTSCRRAYVIDCYDRQGNQHIVLTSRIRSHSSGSLTHPARNKPEPKEPERCGYCREPYEAVHYGTGWPQCGYCGGV</sequence>
<proteinExistence type="predicted"/>
<dbReference type="EMBL" id="SBLB01000002">
    <property type="protein sequence ID" value="RYC70083.1"/>
    <property type="molecule type" value="Genomic_DNA"/>
</dbReference>
<organism evidence="1 2">
    <name type="scientific">Spirosoma sordidisoli</name>
    <dbReference type="NCBI Taxonomy" id="2502893"/>
    <lineage>
        <taxon>Bacteria</taxon>
        <taxon>Pseudomonadati</taxon>
        <taxon>Bacteroidota</taxon>
        <taxon>Cytophagia</taxon>
        <taxon>Cytophagales</taxon>
        <taxon>Cytophagaceae</taxon>
        <taxon>Spirosoma</taxon>
    </lineage>
</organism>
<evidence type="ECO:0000313" key="2">
    <source>
        <dbReference type="Proteomes" id="UP000290407"/>
    </source>
</evidence>
<evidence type="ECO:0000313" key="1">
    <source>
        <dbReference type="EMBL" id="RYC70083.1"/>
    </source>
</evidence>
<accession>A0A4Q2UKR6</accession>
<dbReference type="AlphaFoldDB" id="A0A4Q2UKR6"/>
<name>A0A4Q2UKR6_9BACT</name>
<keyword evidence="2" id="KW-1185">Reference proteome</keyword>